<organism evidence="5 6">
    <name type="scientific">Serendipita vermifera MAFF 305830</name>
    <dbReference type="NCBI Taxonomy" id="933852"/>
    <lineage>
        <taxon>Eukaryota</taxon>
        <taxon>Fungi</taxon>
        <taxon>Dikarya</taxon>
        <taxon>Basidiomycota</taxon>
        <taxon>Agaricomycotina</taxon>
        <taxon>Agaricomycetes</taxon>
        <taxon>Sebacinales</taxon>
        <taxon>Serendipitaceae</taxon>
        <taxon>Serendipita</taxon>
    </lineage>
</organism>
<dbReference type="GO" id="GO:0006281">
    <property type="term" value="P:DNA repair"/>
    <property type="evidence" value="ECO:0007669"/>
    <property type="project" value="UniProtKB-UniRule"/>
</dbReference>
<evidence type="ECO:0000256" key="1">
    <source>
        <dbReference type="ARBA" id="ARBA00023242"/>
    </source>
</evidence>
<dbReference type="Pfam" id="PF03366">
    <property type="entry name" value="YEATS"/>
    <property type="match status" value="1"/>
</dbReference>
<dbReference type="STRING" id="933852.A0A0C3APE1"/>
<dbReference type="EMBL" id="KN824367">
    <property type="protein sequence ID" value="KIM21944.1"/>
    <property type="molecule type" value="Genomic_DNA"/>
</dbReference>
<name>A0A0C3APE1_SERVB</name>
<evidence type="ECO:0000256" key="3">
    <source>
        <dbReference type="RuleBase" id="RU367117"/>
    </source>
</evidence>
<keyword evidence="3" id="KW-0234">DNA repair</keyword>
<keyword evidence="3" id="KW-0805">Transcription regulation</keyword>
<comment type="subunit">
    <text evidence="3">Component of the SWR1 chromatin-remodeling complex and of the NuA4 histone acetyltransferase complex.</text>
</comment>
<comment type="subcellular location">
    <subcellularLocation>
        <location evidence="3">Nucleus</location>
    </subcellularLocation>
    <subcellularLocation>
        <location evidence="3">Cytoplasm</location>
    </subcellularLocation>
</comment>
<gene>
    <name evidence="3" type="primary">YAF9</name>
    <name evidence="5" type="ORF">M408DRAFT_333155</name>
</gene>
<dbReference type="GO" id="GO:0006325">
    <property type="term" value="P:chromatin organization"/>
    <property type="evidence" value="ECO:0007669"/>
    <property type="project" value="UniProtKB-KW"/>
</dbReference>
<feature type="domain" description="YEATS" evidence="4">
    <location>
        <begin position="1"/>
        <end position="171"/>
    </location>
</feature>
<dbReference type="AlphaFoldDB" id="A0A0C3APE1"/>
<feature type="coiled-coil region" evidence="3">
    <location>
        <begin position="236"/>
        <end position="263"/>
    </location>
</feature>
<evidence type="ECO:0000256" key="2">
    <source>
        <dbReference type="PROSITE-ProRule" id="PRU00376"/>
    </source>
</evidence>
<dbReference type="HOGENOM" id="CLU_051385_2_0_1"/>
<dbReference type="Gene3D" id="2.60.40.1970">
    <property type="entry name" value="YEATS domain"/>
    <property type="match status" value="1"/>
</dbReference>
<keyword evidence="3" id="KW-0804">Transcription</keyword>
<evidence type="ECO:0000313" key="6">
    <source>
        <dbReference type="Proteomes" id="UP000054097"/>
    </source>
</evidence>
<proteinExistence type="inferred from homology"/>
<keyword evidence="3" id="KW-0175">Coiled coil</keyword>
<evidence type="ECO:0000259" key="4">
    <source>
        <dbReference type="PROSITE" id="PS51037"/>
    </source>
</evidence>
<dbReference type="GO" id="GO:0005737">
    <property type="term" value="C:cytoplasm"/>
    <property type="evidence" value="ECO:0007669"/>
    <property type="project" value="UniProtKB-SubCell"/>
</dbReference>
<accession>A0A0C3APE1</accession>
<comment type="function">
    <text evidence="3">Component of the SWR1 complex which mediates the ATP-dependent exchange of histone H2A for an H2A variant leading to transcriptional regulation of selected genes by chromatin remodeling. Component of the NuA4 histone acetyltransferase complex which is involved in transcriptional activation of selected genes principally by acetylation of nucleosomal histones H4 and H2A. The NuA4 complex is also involved in DNA repair. Yaf9 may also be required for viability in conditions in which the structural integrity of the spindle is compromised.</text>
</comment>
<keyword evidence="3" id="KW-0156">Chromatin regulator</keyword>
<dbReference type="InterPro" id="IPR055129">
    <property type="entry name" value="YEATS_dom"/>
</dbReference>
<keyword evidence="6" id="KW-1185">Reference proteome</keyword>
<sequence length="265" mass="29478">MQGVQIYRPIIYGNSARMLTQEEKATMRCPADHTHQWTVALRSVASQPTNGEEPGAIVGGKDDLSHFIRRVTFKLHESFASPNRVIDRPPFEVTETGWGEFEIQIRVAFVTESGEKPISMTHMLKLHAWPIVKAIQDDSRLPLPPPVQFWQYDEIVFNDPHENFFNTLTNHPPTPLPPPHLGAGNARPIPWHPSWPKSVIGDGSNVAGEGVGTLRAVPGFHSQLSKMEGDTLKAAVTELKAMLDEARGTMDEKEKELAALKARQA</sequence>
<reference evidence="5 6" key="1">
    <citation type="submission" date="2014-04" db="EMBL/GenBank/DDBJ databases">
        <authorList>
            <consortium name="DOE Joint Genome Institute"/>
            <person name="Kuo A."/>
            <person name="Zuccaro A."/>
            <person name="Kohler A."/>
            <person name="Nagy L.G."/>
            <person name="Floudas D."/>
            <person name="Copeland A."/>
            <person name="Barry K.W."/>
            <person name="Cichocki N."/>
            <person name="Veneault-Fourrey C."/>
            <person name="LaButti K."/>
            <person name="Lindquist E.A."/>
            <person name="Lipzen A."/>
            <person name="Lundell T."/>
            <person name="Morin E."/>
            <person name="Murat C."/>
            <person name="Sun H."/>
            <person name="Tunlid A."/>
            <person name="Henrissat B."/>
            <person name="Grigoriev I.V."/>
            <person name="Hibbett D.S."/>
            <person name="Martin F."/>
            <person name="Nordberg H.P."/>
            <person name="Cantor M.N."/>
            <person name="Hua S.X."/>
        </authorList>
    </citation>
    <scope>NUCLEOTIDE SEQUENCE [LARGE SCALE GENOMIC DNA]</scope>
    <source>
        <strain evidence="5 6">MAFF 305830</strain>
    </source>
</reference>
<dbReference type="Proteomes" id="UP000054097">
    <property type="component" value="Unassembled WGS sequence"/>
</dbReference>
<keyword evidence="3" id="KW-0010">Activator</keyword>
<dbReference type="CDD" id="cd16908">
    <property type="entry name" value="YEATS_Yaf9_like"/>
    <property type="match status" value="1"/>
</dbReference>
<keyword evidence="3" id="KW-0227">DNA damage</keyword>
<dbReference type="InterPro" id="IPR038704">
    <property type="entry name" value="YEAST_sf"/>
</dbReference>
<dbReference type="GO" id="GO:0006355">
    <property type="term" value="P:regulation of DNA-templated transcription"/>
    <property type="evidence" value="ECO:0007669"/>
    <property type="project" value="InterPro"/>
</dbReference>
<comment type="domain">
    <text evidence="3">The coiled-coil domain is required for assembly into the NuA4 complex.</text>
</comment>
<reference evidence="6" key="2">
    <citation type="submission" date="2015-01" db="EMBL/GenBank/DDBJ databases">
        <title>Evolutionary Origins and Diversification of the Mycorrhizal Mutualists.</title>
        <authorList>
            <consortium name="DOE Joint Genome Institute"/>
            <consortium name="Mycorrhizal Genomics Consortium"/>
            <person name="Kohler A."/>
            <person name="Kuo A."/>
            <person name="Nagy L.G."/>
            <person name="Floudas D."/>
            <person name="Copeland A."/>
            <person name="Barry K.W."/>
            <person name="Cichocki N."/>
            <person name="Veneault-Fourrey C."/>
            <person name="LaButti K."/>
            <person name="Lindquist E.A."/>
            <person name="Lipzen A."/>
            <person name="Lundell T."/>
            <person name="Morin E."/>
            <person name="Murat C."/>
            <person name="Riley R."/>
            <person name="Ohm R."/>
            <person name="Sun H."/>
            <person name="Tunlid A."/>
            <person name="Henrissat B."/>
            <person name="Grigoriev I.V."/>
            <person name="Hibbett D.S."/>
            <person name="Martin F."/>
        </authorList>
    </citation>
    <scope>NUCLEOTIDE SEQUENCE [LARGE SCALE GENOMIC DNA]</scope>
    <source>
        <strain evidence="6">MAFF 305830</strain>
    </source>
</reference>
<dbReference type="OrthoDB" id="16041at2759"/>
<comment type="similarity">
    <text evidence="3">Belongs to the YAF9 family.</text>
</comment>
<dbReference type="GO" id="GO:0000812">
    <property type="term" value="C:Swr1 complex"/>
    <property type="evidence" value="ECO:0007669"/>
    <property type="project" value="UniProtKB-UniRule"/>
</dbReference>
<keyword evidence="1 2" id="KW-0539">Nucleus</keyword>
<dbReference type="InterPro" id="IPR005033">
    <property type="entry name" value="YEATS"/>
</dbReference>
<keyword evidence="3" id="KW-0963">Cytoplasm</keyword>
<protein>
    <recommendedName>
        <fullName evidence="3">Protein AF-9 homolog</fullName>
    </recommendedName>
</protein>
<evidence type="ECO:0000313" key="5">
    <source>
        <dbReference type="EMBL" id="KIM21944.1"/>
    </source>
</evidence>
<dbReference type="PANTHER" id="PTHR23195">
    <property type="entry name" value="YEATS DOMAIN"/>
    <property type="match status" value="1"/>
</dbReference>
<dbReference type="PROSITE" id="PS51037">
    <property type="entry name" value="YEATS"/>
    <property type="match status" value="1"/>
</dbReference>